<dbReference type="Pfam" id="PF00916">
    <property type="entry name" value="Sulfate_transp"/>
    <property type="match status" value="1"/>
</dbReference>
<keyword evidence="3 6" id="KW-1133">Transmembrane helix</keyword>
<keyword evidence="9" id="KW-1185">Reference proteome</keyword>
<evidence type="ECO:0000256" key="6">
    <source>
        <dbReference type="SAM" id="Phobius"/>
    </source>
</evidence>
<feature type="transmembrane region" description="Helical" evidence="6">
    <location>
        <begin position="496"/>
        <end position="524"/>
    </location>
</feature>
<keyword evidence="4 6" id="KW-0472">Membrane</keyword>
<dbReference type="PROSITE" id="PS50801">
    <property type="entry name" value="STAS"/>
    <property type="match status" value="1"/>
</dbReference>
<feature type="transmembrane region" description="Helical" evidence="6">
    <location>
        <begin position="296"/>
        <end position="315"/>
    </location>
</feature>
<feature type="transmembrane region" description="Helical" evidence="6">
    <location>
        <begin position="267"/>
        <end position="284"/>
    </location>
</feature>
<evidence type="ECO:0000256" key="2">
    <source>
        <dbReference type="ARBA" id="ARBA00022692"/>
    </source>
</evidence>
<dbReference type="CDD" id="cd07042">
    <property type="entry name" value="STAS_SulP_like_sulfate_transporter"/>
    <property type="match status" value="1"/>
</dbReference>
<feature type="region of interest" description="Disordered" evidence="5">
    <location>
        <begin position="1"/>
        <end position="21"/>
    </location>
</feature>
<feature type="transmembrane region" description="Helical" evidence="6">
    <location>
        <begin position="183"/>
        <end position="206"/>
    </location>
</feature>
<dbReference type="Proteomes" id="UP001497600">
    <property type="component" value="Chromosome D"/>
</dbReference>
<dbReference type="Pfam" id="PF01740">
    <property type="entry name" value="STAS"/>
    <property type="match status" value="1"/>
</dbReference>
<sequence>MSASPQRSPSKSKLQAQSFSENSRLLQPIAGPSATSRRPPLFTVPSSASIRSLRSLNDPGIDRFTDELEIISSDNNQQFDRYSYIAYYVPILRWLPNYSFSESFIGDFLAGVSIASFQIPLVMSFVTSLAHLPPVTGLCSVIIGSLIYAVLGSVPVLIVGPAPSSALLYGQLIDSLDTGANGWSSHDIACTVSASVAAILLSAGIFRLGFLESVLSRALLKGFLGAMGIIMIISELPVEMGVQPGGKSPLEKISHILNVYRETNTPTLMISVITLTLVLIIRSLKRKWVVKNRNAVYIPELLMMVVFATLLSWWFDWESLGVEIVGSNSSSGASINSQWIWEKVKLSSKNVGYTKSRSDLFKSTFSTAFLCTTLGYFDSVIATKNLGARFNYNVSSNRELIALGVTNVVVSIFGGIPAFGALGRSKINVLAGATTPMSGIVMAIVTIFAIVYLLSYLYYLPECVLALSTTIIGITVLEEVPSDLLFFWNVRGYDEIITFIIIFAATLFWSAQSGVTLGVGIAIVRIIKESSKSRIQILGRIPNSSVFRNADELIEESFSHFKPSSDKLSDLVSEIEDIEGVLIIKIPEPLNFANVGDLQNRLARIEKYGSVLVHPSQPQTRDFQSTQFLIVDCKGMIRIDSAAIQILCEIVKKYIETGIVVCFSRVPIDVRSQFSRSGLTEMVNESFSVSNINEHTGLQGSAAGLGAGFFKSIDEALKVTTVQV</sequence>
<evidence type="ECO:0000313" key="9">
    <source>
        <dbReference type="Proteomes" id="UP001497600"/>
    </source>
</evidence>
<evidence type="ECO:0000313" key="8">
    <source>
        <dbReference type="EMBL" id="CAK7905352.1"/>
    </source>
</evidence>
<proteinExistence type="predicted"/>
<name>A0ABP0EBL6_9ASCO</name>
<feature type="domain" description="STAS" evidence="7">
    <location>
        <begin position="571"/>
        <end position="720"/>
    </location>
</feature>
<evidence type="ECO:0000256" key="4">
    <source>
        <dbReference type="ARBA" id="ARBA00023136"/>
    </source>
</evidence>
<dbReference type="InterPro" id="IPR002645">
    <property type="entry name" value="STAS_dom"/>
</dbReference>
<dbReference type="InterPro" id="IPR011547">
    <property type="entry name" value="SLC26A/SulP_dom"/>
</dbReference>
<dbReference type="Gene3D" id="3.30.750.24">
    <property type="entry name" value="STAS domain"/>
    <property type="match status" value="1"/>
</dbReference>
<dbReference type="PANTHER" id="PTHR11814">
    <property type="entry name" value="SULFATE TRANSPORTER"/>
    <property type="match status" value="1"/>
</dbReference>
<evidence type="ECO:0000256" key="5">
    <source>
        <dbReference type="SAM" id="MobiDB-lite"/>
    </source>
</evidence>
<feature type="transmembrane region" description="Helical" evidence="6">
    <location>
        <begin position="104"/>
        <end position="126"/>
    </location>
</feature>
<dbReference type="EMBL" id="OZ004256">
    <property type="protein sequence ID" value="CAK7905352.1"/>
    <property type="molecule type" value="Genomic_DNA"/>
</dbReference>
<feature type="transmembrane region" description="Helical" evidence="6">
    <location>
        <begin position="138"/>
        <end position="163"/>
    </location>
</feature>
<evidence type="ECO:0000259" key="7">
    <source>
        <dbReference type="PROSITE" id="PS50801"/>
    </source>
</evidence>
<accession>A0ABP0EBL6</accession>
<reference evidence="8 9" key="1">
    <citation type="submission" date="2024-01" db="EMBL/GenBank/DDBJ databases">
        <authorList>
            <consortium name="Genoscope - CEA"/>
            <person name="William W."/>
        </authorList>
    </citation>
    <scope>NUCLEOTIDE SEQUENCE [LARGE SCALE GENOMIC DNA]</scope>
    <source>
        <strain evidence="8 9">29B2s-10</strain>
    </source>
</reference>
<dbReference type="InterPro" id="IPR036513">
    <property type="entry name" value="STAS_dom_sf"/>
</dbReference>
<feature type="transmembrane region" description="Helical" evidence="6">
    <location>
        <begin position="218"/>
        <end position="238"/>
    </location>
</feature>
<dbReference type="InterPro" id="IPR001902">
    <property type="entry name" value="SLC26A/SulP_fam"/>
</dbReference>
<comment type="subcellular location">
    <subcellularLocation>
        <location evidence="1">Membrane</location>
        <topology evidence="1">Multi-pass membrane protein</topology>
    </subcellularLocation>
</comment>
<dbReference type="SUPFAM" id="SSF52091">
    <property type="entry name" value="SpoIIaa-like"/>
    <property type="match status" value="1"/>
</dbReference>
<protein>
    <submittedName>
        <fullName evidence="8">Sulfate transporter YPR003C</fullName>
    </submittedName>
</protein>
<feature type="transmembrane region" description="Helical" evidence="6">
    <location>
        <begin position="440"/>
        <end position="459"/>
    </location>
</feature>
<gene>
    <name evidence="8" type="ORF">CAAN4_D13696</name>
</gene>
<evidence type="ECO:0000256" key="1">
    <source>
        <dbReference type="ARBA" id="ARBA00004141"/>
    </source>
</evidence>
<organism evidence="8 9">
    <name type="scientific">[Candida] anglica</name>
    <dbReference type="NCBI Taxonomy" id="148631"/>
    <lineage>
        <taxon>Eukaryota</taxon>
        <taxon>Fungi</taxon>
        <taxon>Dikarya</taxon>
        <taxon>Ascomycota</taxon>
        <taxon>Saccharomycotina</taxon>
        <taxon>Pichiomycetes</taxon>
        <taxon>Debaryomycetaceae</taxon>
        <taxon>Kurtzmaniella</taxon>
    </lineage>
</organism>
<feature type="transmembrane region" description="Helical" evidence="6">
    <location>
        <begin position="400"/>
        <end position="419"/>
    </location>
</feature>
<keyword evidence="2 6" id="KW-0812">Transmembrane</keyword>
<evidence type="ECO:0000256" key="3">
    <source>
        <dbReference type="ARBA" id="ARBA00022989"/>
    </source>
</evidence>